<comment type="similarity">
    <text evidence="2 9">Belongs to the cytochrome P450 family.</text>
</comment>
<dbReference type="RefSeq" id="WP_057903000.1">
    <property type="nucleotide sequence ID" value="NZ_LLXX01000101.1"/>
</dbReference>
<dbReference type="Gene3D" id="1.10.630.10">
    <property type="entry name" value="Cytochrome P450"/>
    <property type="match status" value="1"/>
</dbReference>
<comment type="cofactor">
    <cofactor evidence="1">
        <name>heme</name>
        <dbReference type="ChEBI" id="CHEBI:30413"/>
    </cofactor>
</comment>
<dbReference type="PRINTS" id="PR00385">
    <property type="entry name" value="P450"/>
</dbReference>
<dbReference type="STRING" id="1518501.CQ10_37460"/>
<dbReference type="PANTHER" id="PTHR46696:SF1">
    <property type="entry name" value="CYTOCHROME P450 YJIB-RELATED"/>
    <property type="match status" value="1"/>
</dbReference>
<gene>
    <name evidence="10" type="ORF">CP49_01860</name>
</gene>
<dbReference type="InterPro" id="IPR017972">
    <property type="entry name" value="Cyt_P450_CS"/>
</dbReference>
<dbReference type="GO" id="GO:0004497">
    <property type="term" value="F:monooxygenase activity"/>
    <property type="evidence" value="ECO:0007669"/>
    <property type="project" value="UniProtKB-KW"/>
</dbReference>
<dbReference type="CDD" id="cd11029">
    <property type="entry name" value="CYP107-like"/>
    <property type="match status" value="1"/>
</dbReference>
<keyword evidence="3 9" id="KW-0349">Heme</keyword>
<dbReference type="GO" id="GO:0016705">
    <property type="term" value="F:oxidoreductase activity, acting on paired donors, with incorporation or reduction of molecular oxygen"/>
    <property type="evidence" value="ECO:0007669"/>
    <property type="project" value="InterPro"/>
</dbReference>
<evidence type="ECO:0000313" key="10">
    <source>
        <dbReference type="EMBL" id="KRR06873.1"/>
    </source>
</evidence>
<dbReference type="PRINTS" id="PR00359">
    <property type="entry name" value="BP450"/>
</dbReference>
<evidence type="ECO:0000256" key="2">
    <source>
        <dbReference type="ARBA" id="ARBA00010617"/>
    </source>
</evidence>
<dbReference type="InterPro" id="IPR001128">
    <property type="entry name" value="Cyt_P450"/>
</dbReference>
<evidence type="ECO:0000256" key="9">
    <source>
        <dbReference type="RuleBase" id="RU000461"/>
    </source>
</evidence>
<evidence type="ECO:0000256" key="7">
    <source>
        <dbReference type="ARBA" id="ARBA00023033"/>
    </source>
</evidence>
<dbReference type="Pfam" id="PF00067">
    <property type="entry name" value="p450"/>
    <property type="match status" value="1"/>
</dbReference>
<dbReference type="GO" id="GO:0005506">
    <property type="term" value="F:iron ion binding"/>
    <property type="evidence" value="ECO:0007669"/>
    <property type="project" value="InterPro"/>
</dbReference>
<dbReference type="AlphaFoldDB" id="A0A0R3LGA5"/>
<keyword evidence="4 9" id="KW-0479">Metal-binding</keyword>
<evidence type="ECO:0000256" key="4">
    <source>
        <dbReference type="ARBA" id="ARBA00022723"/>
    </source>
</evidence>
<keyword evidence="11" id="KW-1185">Reference proteome</keyword>
<sequence>MNDPRKVDIYSAEHKRDPFQFYAFLRSEAPVFEVGVPVLKRAWLITRYDDVVLCLQDSDRFVKNASNAGLRSPKSMPWWTPASLRTLSENMLDLDDPAHRRLRALINKAFSRARIEQLRNRAEVLAEGLVDRMRAKSKPDVIEDFALPLPLTVISELLGLPEEARPRFRKWTNVFLGARSEIRMALSLPSIFALMRYLRRLVATRRRTPRDDLISALIAVEEGGDRLSENELIAMLVLLIIAGHETTVNLIGSGMLVLMENPREKERLIGDFSLLGSAVEELLRFTAPVEIATERYAAQDIDLRDTTIRRGDVIFPVIASANRDAQKFAEPDRLDVARRPNPHLAFGDGVHFCVGSHLAKMEAEIAFGCLLRRLPKLSLACPAHELQWRAAPVVRGLKSLPVIT</sequence>
<comment type="function">
    <text evidence="8">Cytochromes P450 are a group of heme-thiolate monooxygenases. They oxidize a variety of structurally unrelated compounds, including steroids, fatty acids, and xenobiotics.</text>
</comment>
<reference evidence="10 11" key="1">
    <citation type="submission" date="2014-03" db="EMBL/GenBank/DDBJ databases">
        <title>Bradyrhizobium valentinum sp. nov., isolated from effective nodules of Lupinus mariae-josephae, a lupine endemic of basic-lime soils in Eastern Spain.</title>
        <authorList>
            <person name="Duran D."/>
            <person name="Rey L."/>
            <person name="Navarro A."/>
            <person name="Busquets A."/>
            <person name="Imperial J."/>
            <person name="Ruiz-Argueso T."/>
        </authorList>
    </citation>
    <scope>NUCLEOTIDE SEQUENCE [LARGE SCALE GENOMIC DNA]</scope>
    <source>
        <strain evidence="10 11">LmjM3</strain>
    </source>
</reference>
<dbReference type="FunFam" id="1.10.630.10:FF:000018">
    <property type="entry name" value="Cytochrome P450 monooxygenase"/>
    <property type="match status" value="1"/>
</dbReference>
<dbReference type="InterPro" id="IPR002397">
    <property type="entry name" value="Cyt_P450_B"/>
</dbReference>
<dbReference type="PANTHER" id="PTHR46696">
    <property type="entry name" value="P450, PUTATIVE (EUROFUNG)-RELATED"/>
    <property type="match status" value="1"/>
</dbReference>
<name>A0A0R3LGA5_9BRAD</name>
<dbReference type="PROSITE" id="PS00086">
    <property type="entry name" value="CYTOCHROME_P450"/>
    <property type="match status" value="1"/>
</dbReference>
<proteinExistence type="inferred from homology"/>
<keyword evidence="7 9" id="KW-0503">Monooxygenase</keyword>
<dbReference type="Proteomes" id="UP000051913">
    <property type="component" value="Unassembled WGS sequence"/>
</dbReference>
<dbReference type="OrthoDB" id="9801155at2"/>
<comment type="caution">
    <text evidence="10">The sequence shown here is derived from an EMBL/GenBank/DDBJ whole genome shotgun (WGS) entry which is preliminary data.</text>
</comment>
<dbReference type="InterPro" id="IPR036396">
    <property type="entry name" value="Cyt_P450_sf"/>
</dbReference>
<dbReference type="GO" id="GO:0020037">
    <property type="term" value="F:heme binding"/>
    <property type="evidence" value="ECO:0007669"/>
    <property type="project" value="InterPro"/>
</dbReference>
<keyword evidence="5 9" id="KW-0560">Oxidoreductase</keyword>
<protein>
    <recommendedName>
        <fullName evidence="12">Cytochrome</fullName>
    </recommendedName>
</protein>
<keyword evidence="6 9" id="KW-0408">Iron</keyword>
<dbReference type="SUPFAM" id="SSF48264">
    <property type="entry name" value="Cytochrome P450"/>
    <property type="match status" value="1"/>
</dbReference>
<accession>A0A0R3LGA5</accession>
<organism evidence="10 11">
    <name type="scientific">Bradyrhizobium valentinum</name>
    <dbReference type="NCBI Taxonomy" id="1518501"/>
    <lineage>
        <taxon>Bacteria</taxon>
        <taxon>Pseudomonadati</taxon>
        <taxon>Pseudomonadota</taxon>
        <taxon>Alphaproteobacteria</taxon>
        <taxon>Hyphomicrobiales</taxon>
        <taxon>Nitrobacteraceae</taxon>
        <taxon>Bradyrhizobium</taxon>
    </lineage>
</organism>
<evidence type="ECO:0000256" key="1">
    <source>
        <dbReference type="ARBA" id="ARBA00001971"/>
    </source>
</evidence>
<evidence type="ECO:0000256" key="8">
    <source>
        <dbReference type="ARBA" id="ARBA00043906"/>
    </source>
</evidence>
<evidence type="ECO:0000313" key="11">
    <source>
        <dbReference type="Proteomes" id="UP000051913"/>
    </source>
</evidence>
<evidence type="ECO:0000256" key="6">
    <source>
        <dbReference type="ARBA" id="ARBA00023004"/>
    </source>
</evidence>
<dbReference type="EMBL" id="LLXX01000101">
    <property type="protein sequence ID" value="KRR06873.1"/>
    <property type="molecule type" value="Genomic_DNA"/>
</dbReference>
<evidence type="ECO:0000256" key="3">
    <source>
        <dbReference type="ARBA" id="ARBA00022617"/>
    </source>
</evidence>
<evidence type="ECO:0008006" key="12">
    <source>
        <dbReference type="Google" id="ProtNLM"/>
    </source>
</evidence>
<evidence type="ECO:0000256" key="5">
    <source>
        <dbReference type="ARBA" id="ARBA00023002"/>
    </source>
</evidence>